<feature type="compositionally biased region" description="Low complexity" evidence="1">
    <location>
        <begin position="478"/>
        <end position="489"/>
    </location>
</feature>
<feature type="compositionally biased region" description="Gly residues" evidence="1">
    <location>
        <begin position="404"/>
        <end position="413"/>
    </location>
</feature>
<keyword evidence="4" id="KW-1185">Reference proteome</keyword>
<name>A0A8J4FUM8_9CHLO</name>
<dbReference type="GO" id="GO:0005085">
    <property type="term" value="F:guanyl-nucleotide exchange factor activity"/>
    <property type="evidence" value="ECO:0007669"/>
    <property type="project" value="InterPro"/>
</dbReference>
<evidence type="ECO:0000313" key="2">
    <source>
        <dbReference type="EMBL" id="GIL89699.1"/>
    </source>
</evidence>
<feature type="compositionally biased region" description="Polar residues" evidence="1">
    <location>
        <begin position="385"/>
        <end position="396"/>
    </location>
</feature>
<dbReference type="Proteomes" id="UP000747110">
    <property type="component" value="Unassembled WGS sequence"/>
</dbReference>
<feature type="compositionally biased region" description="Low complexity" evidence="1">
    <location>
        <begin position="414"/>
        <end position="427"/>
    </location>
</feature>
<dbReference type="Proteomes" id="UP000722791">
    <property type="component" value="Unassembled WGS sequence"/>
</dbReference>
<dbReference type="PANTHER" id="PTHR13677">
    <property type="entry name" value="LD41638P"/>
    <property type="match status" value="1"/>
</dbReference>
<accession>A0A8J4FUM8</accession>
<feature type="region of interest" description="Disordered" evidence="1">
    <location>
        <begin position="81"/>
        <end position="135"/>
    </location>
</feature>
<reference evidence="2" key="1">
    <citation type="journal article" date="2021" name="Proc. Natl. Acad. Sci. U.S.A.">
        <title>Three genomes in the algal genus Volvox reveal the fate of a haploid sex-determining region after a transition to homothallism.</title>
        <authorList>
            <person name="Yamamoto K."/>
            <person name="Hamaji T."/>
            <person name="Kawai-Toyooka H."/>
            <person name="Matsuzaki R."/>
            <person name="Takahashi F."/>
            <person name="Nishimura Y."/>
            <person name="Kawachi M."/>
            <person name="Noguchi H."/>
            <person name="Minakuchi Y."/>
            <person name="Umen J.G."/>
            <person name="Toyoda A."/>
            <person name="Nozaki H."/>
        </authorList>
    </citation>
    <scope>NUCLEOTIDE SEQUENCE</scope>
    <source>
        <strain evidence="3">NIES-3785</strain>
        <strain evidence="2">NIES-3786</strain>
    </source>
</reference>
<evidence type="ECO:0000256" key="1">
    <source>
        <dbReference type="SAM" id="MobiDB-lite"/>
    </source>
</evidence>
<evidence type="ECO:0000313" key="3">
    <source>
        <dbReference type="EMBL" id="GIM13546.1"/>
    </source>
</evidence>
<dbReference type="PANTHER" id="PTHR13677:SF0">
    <property type="entry name" value="LD41638P"/>
    <property type="match status" value="1"/>
</dbReference>
<feature type="region of interest" description="Disordered" evidence="1">
    <location>
        <begin position="468"/>
        <end position="515"/>
    </location>
</feature>
<dbReference type="GO" id="GO:0055037">
    <property type="term" value="C:recycling endosome"/>
    <property type="evidence" value="ECO:0007669"/>
    <property type="project" value="TreeGrafter"/>
</dbReference>
<dbReference type="EMBL" id="BNCP01000052">
    <property type="protein sequence ID" value="GIL89699.1"/>
    <property type="molecule type" value="Genomic_DNA"/>
</dbReference>
<feature type="region of interest" description="Disordered" evidence="1">
    <location>
        <begin position="363"/>
        <end position="431"/>
    </location>
</feature>
<evidence type="ECO:0000313" key="4">
    <source>
        <dbReference type="Proteomes" id="UP000747110"/>
    </source>
</evidence>
<comment type="caution">
    <text evidence="2">The sequence shown here is derived from an EMBL/GenBank/DDBJ whole genome shotgun (WGS) entry which is preliminary data.</text>
</comment>
<feature type="compositionally biased region" description="Basic and acidic residues" evidence="1">
    <location>
        <begin position="852"/>
        <end position="867"/>
    </location>
</feature>
<sequence>MTSIPPSHQWIVGICSIIFDIDVGQRIEHLVPEGCLSKEEQHDIAFHSFPDSMSMELHARTSIKDSTFFFRVRRRGKLPNGTLAGPPVALVGGESGNGTDGPAASSPGAIAHAHAGSGNAKDGEEQTNSNGGQERDNEERFLYGFVFCRQRQDASLRRGGEQISVVVLAEHPLSSVLQPLAAVAGHQYFGSPGKGALQQVYDEVCRWPCPVAGPQLQLPVALTPLTARLPAWNTLPHPSTLTAPEQYGNNTPPFLRSTSSRTALLPAGPSLGGSSCRRMLSQTDDGSSQVLVGVPGIRTSSGMSGVLSTASSAASGLLSPSASVPSLPPLGSPAATATVLAASPFLSPSGGVQAAQIAVAPAQQHLERTGSSGGGANPVGLAGQRVSSSAEVSISPTGIAPASSGGGGGGGANSAGKLSLSGTTSTSVRGEVPATGSLKQISGLLAEGGCAPAAVPIYPVVAMVGPGGGPAPTHQRSRSSVQVPSRSSSYAGALDEGALTPSNSTGGGRTTQGQHEFAEDQGGVRAGASQIHRRTPSASQIAPVDGAAIHGAFHEVDVYTPLSAHLPRLWQLWEMTLLGRALLLIAPTPGETSAGVAALLSLVAPLPYAADFRPYYCIHDTAFSLMASGVLPGPEARDVPTLLGVTNLYFIRALPHWPNVLSIGKREGAVAAVQPSGSLAASISRANAAVQALRQRTQGASVLMSGHTEALWSTYKPLCRPDQALLQKLILPKPGDVKSRVARIAFVNSDVIRRHFAELTTAFLAPFLRYFEPDPTNDGRVPGWNSEEFLFGLRSGGVPLPQPLLDRVGSPSAAVELYARFTSCLNFAAWFAARRRHVAHLIAPSWPRQRGTSKEGGHGSANGRDDSGSGSAGTVRGKGTAVMAEGGEEDEEGGIASWFSSAAQHLDEVKLIGLFFSVEQQLMEAQVEAASPDAPDEAAATVSRLQRELTILFFSGRMPEELQLTCVSSPARRALLASLPLTAGQTARMQQLLDMLQVGGK</sequence>
<dbReference type="InterPro" id="IPR024224">
    <property type="entry name" value="DENND6"/>
</dbReference>
<dbReference type="EMBL" id="BNCQ01000049">
    <property type="protein sequence ID" value="GIM13546.1"/>
    <property type="molecule type" value="Genomic_DNA"/>
</dbReference>
<protein>
    <recommendedName>
        <fullName evidence="5">UDENN domain-containing protein</fullName>
    </recommendedName>
</protein>
<organism evidence="2 4">
    <name type="scientific">Volvox reticuliferus</name>
    <dbReference type="NCBI Taxonomy" id="1737510"/>
    <lineage>
        <taxon>Eukaryota</taxon>
        <taxon>Viridiplantae</taxon>
        <taxon>Chlorophyta</taxon>
        <taxon>core chlorophytes</taxon>
        <taxon>Chlorophyceae</taxon>
        <taxon>CS clade</taxon>
        <taxon>Chlamydomonadales</taxon>
        <taxon>Volvocaceae</taxon>
        <taxon>Volvox</taxon>
    </lineage>
</organism>
<feature type="region of interest" description="Disordered" evidence="1">
    <location>
        <begin position="521"/>
        <end position="540"/>
    </location>
</feature>
<gene>
    <name evidence="2" type="ORF">Vretifemale_17474</name>
    <name evidence="3" type="ORF">Vretimale_16639</name>
</gene>
<dbReference type="OrthoDB" id="10265409at2759"/>
<feature type="region of interest" description="Disordered" evidence="1">
    <location>
        <begin position="847"/>
        <end position="887"/>
    </location>
</feature>
<proteinExistence type="predicted"/>
<evidence type="ECO:0008006" key="5">
    <source>
        <dbReference type="Google" id="ProtNLM"/>
    </source>
</evidence>
<dbReference type="AlphaFoldDB" id="A0A8J4FUM8"/>